<keyword evidence="8 10" id="KW-0028">Amino-acid biosynthesis</keyword>
<evidence type="ECO:0000256" key="5">
    <source>
        <dbReference type="ARBA" id="ARBA00012338"/>
    </source>
</evidence>
<dbReference type="FunFam" id="1.20.200.10:FF:000006">
    <property type="entry name" value="Argininosuccinate lyase"/>
    <property type="match status" value="1"/>
</dbReference>
<keyword evidence="6 10" id="KW-0963">Cytoplasm</keyword>
<dbReference type="NCBIfam" id="NF008964">
    <property type="entry name" value="PRK12308.1"/>
    <property type="match status" value="1"/>
</dbReference>
<dbReference type="CDD" id="cd01359">
    <property type="entry name" value="Argininosuccinate_lyase"/>
    <property type="match status" value="1"/>
</dbReference>
<dbReference type="InterPro" id="IPR020557">
    <property type="entry name" value="Fumarate_lyase_CS"/>
</dbReference>
<comment type="similarity">
    <text evidence="4">In the N-terminal section; belongs to the lyase 1 family. Argininosuccinate lyase subfamily.</text>
</comment>
<dbReference type="EMBL" id="UFRQ01000003">
    <property type="protein sequence ID" value="SUT89056.1"/>
    <property type="molecule type" value="Genomic_DNA"/>
</dbReference>
<dbReference type="PRINTS" id="PR00149">
    <property type="entry name" value="FUMRATELYASE"/>
</dbReference>
<feature type="domain" description="Argininosuccinate lyase C-terminal" evidence="12">
    <location>
        <begin position="364"/>
        <end position="431"/>
    </location>
</feature>
<dbReference type="InterPro" id="IPR009049">
    <property type="entry name" value="Argininosuccinate_lyase"/>
</dbReference>
<dbReference type="Pfam" id="PF00206">
    <property type="entry name" value="Lyase_1"/>
    <property type="match status" value="1"/>
</dbReference>
<evidence type="ECO:0000313" key="13">
    <source>
        <dbReference type="EMBL" id="SUT89056.1"/>
    </source>
</evidence>
<dbReference type="OrthoDB" id="9769623at2"/>
<dbReference type="InterPro" id="IPR024083">
    <property type="entry name" value="Fumarase/histidase_N"/>
</dbReference>
<evidence type="ECO:0000256" key="3">
    <source>
        <dbReference type="ARBA" id="ARBA00004941"/>
    </source>
</evidence>
<evidence type="ECO:0000256" key="8">
    <source>
        <dbReference type="ARBA" id="ARBA00022605"/>
    </source>
</evidence>
<dbReference type="Gene3D" id="1.10.275.10">
    <property type="entry name" value="Fumarase/aspartase (N-terminal domain)"/>
    <property type="match status" value="1"/>
</dbReference>
<dbReference type="Pfam" id="PF14698">
    <property type="entry name" value="ASL_C2"/>
    <property type="match status" value="1"/>
</dbReference>
<evidence type="ECO:0000256" key="10">
    <source>
        <dbReference type="HAMAP-Rule" id="MF_00006"/>
    </source>
</evidence>
<dbReference type="InterPro" id="IPR029419">
    <property type="entry name" value="Arg_succ_lyase_C"/>
</dbReference>
<evidence type="ECO:0000256" key="6">
    <source>
        <dbReference type="ARBA" id="ARBA00022490"/>
    </source>
</evidence>
<dbReference type="SUPFAM" id="SSF48557">
    <property type="entry name" value="L-aspartase-like"/>
    <property type="match status" value="1"/>
</dbReference>
<evidence type="ECO:0000256" key="9">
    <source>
        <dbReference type="ARBA" id="ARBA00023239"/>
    </source>
</evidence>
<proteinExistence type="inferred from homology"/>
<dbReference type="UniPathway" id="UPA00068">
    <property type="reaction ID" value="UER00114"/>
</dbReference>
<evidence type="ECO:0000256" key="4">
    <source>
        <dbReference type="ARBA" id="ARBA00005552"/>
    </source>
</evidence>
<dbReference type="PANTHER" id="PTHR43814:SF1">
    <property type="entry name" value="ARGININOSUCCINATE LYASE"/>
    <property type="match status" value="1"/>
</dbReference>
<dbReference type="FunFam" id="1.10.40.30:FF:000001">
    <property type="entry name" value="Argininosuccinate lyase"/>
    <property type="match status" value="1"/>
</dbReference>
<dbReference type="PROSITE" id="PS00163">
    <property type="entry name" value="FUMARATE_LYASES"/>
    <property type="match status" value="1"/>
</dbReference>
<evidence type="ECO:0000256" key="7">
    <source>
        <dbReference type="ARBA" id="ARBA00022571"/>
    </source>
</evidence>
<evidence type="ECO:0000313" key="14">
    <source>
        <dbReference type="Proteomes" id="UP000254649"/>
    </source>
</evidence>
<dbReference type="Gene3D" id="1.20.200.10">
    <property type="entry name" value="Fumarase/aspartase (Central domain)"/>
    <property type="match status" value="1"/>
</dbReference>
<dbReference type="GO" id="GO:0042450">
    <property type="term" value="P:L-arginine biosynthetic process via ornithine"/>
    <property type="evidence" value="ECO:0007669"/>
    <property type="project" value="UniProtKB-UniRule"/>
</dbReference>
<comment type="subcellular location">
    <subcellularLocation>
        <location evidence="2 10">Cytoplasm</location>
    </subcellularLocation>
</comment>
<keyword evidence="9 10" id="KW-0456">Lyase</keyword>
<gene>
    <name evidence="10 13" type="primary">argH</name>
    <name evidence="13" type="ORF">NCTC10801_00767</name>
</gene>
<dbReference type="Proteomes" id="UP000254649">
    <property type="component" value="Unassembled WGS sequence"/>
</dbReference>
<comment type="pathway">
    <text evidence="3 10">Amino-acid biosynthesis; L-arginine biosynthesis; L-arginine from L-ornithine and carbamoyl phosphate: step 3/3.</text>
</comment>
<keyword evidence="14" id="KW-1185">Reference proteome</keyword>
<sequence>MALWGGRFTQAADKRFKDFNDSLRFDYRLAEQDIEGSIGWSKALVTVNVLSVEEQQQLEVALNELLVEVRSNPQAILQDDAEDIHSWVESKLIDKVGNLGKKLHTGRSRNDQVALDIKMWCKAQVIELKRAVRDLQAKLVETAENTQDAVMPGYTHLQRAQPISFAHWCMAYVEMLERDYSRLTDAYHRMNSCPLGSGALAGTAYPIDREQLAKDLDFAFATRNSLDSVSDRDHIIELLSTASLSMAHLSRFAEDMIIFNSGEADFVELSDRVTSGSSLMPQKKNPDACELIRGKAGRVIGSLMGMLTTVKGLPLAYNKDMQEDKEGIFDALDTWHDCLTMAAFVLEDIKVNVERTREAALKGYSNATELADYLVAKGVPFRDSHHIVGETVVYAIKVHKGLEDLSVEEFRQFSDVVSEDVYEILSLQSCLDKRCAKGGVSPVRAAEAIAEAKVRIQA</sequence>
<dbReference type="InterPro" id="IPR022761">
    <property type="entry name" value="Fumarate_lyase_N"/>
</dbReference>
<evidence type="ECO:0000256" key="2">
    <source>
        <dbReference type="ARBA" id="ARBA00004496"/>
    </source>
</evidence>
<dbReference type="HAMAP" id="MF_00006">
    <property type="entry name" value="Arg_succ_lyase"/>
    <property type="match status" value="1"/>
</dbReference>
<dbReference type="GO" id="GO:0005829">
    <property type="term" value="C:cytosol"/>
    <property type="evidence" value="ECO:0007669"/>
    <property type="project" value="TreeGrafter"/>
</dbReference>
<dbReference type="InterPro" id="IPR000362">
    <property type="entry name" value="Fumarate_lyase_fam"/>
</dbReference>
<feature type="domain" description="Fumarate lyase N-terminal" evidence="11">
    <location>
        <begin position="6"/>
        <end position="301"/>
    </location>
</feature>
<dbReference type="PRINTS" id="PR00145">
    <property type="entry name" value="ARGSUCLYASE"/>
</dbReference>
<comment type="similarity">
    <text evidence="10">Belongs to the lyase 1 family. Argininosuccinate lyase subfamily.</text>
</comment>
<evidence type="ECO:0000259" key="12">
    <source>
        <dbReference type="Pfam" id="PF14698"/>
    </source>
</evidence>
<evidence type="ECO:0000259" key="11">
    <source>
        <dbReference type="Pfam" id="PF00206"/>
    </source>
</evidence>
<reference evidence="13 14" key="1">
    <citation type="submission" date="2018-06" db="EMBL/GenBank/DDBJ databases">
        <authorList>
            <consortium name="Pathogen Informatics"/>
            <person name="Doyle S."/>
        </authorList>
    </citation>
    <scope>NUCLEOTIDE SEQUENCE [LARGE SCALE GENOMIC DNA]</scope>
    <source>
        <strain evidence="13 14">NCTC10801</strain>
    </source>
</reference>
<comment type="catalytic activity">
    <reaction evidence="1 10">
        <text>2-(N(omega)-L-arginino)succinate = fumarate + L-arginine</text>
        <dbReference type="Rhea" id="RHEA:24020"/>
        <dbReference type="ChEBI" id="CHEBI:29806"/>
        <dbReference type="ChEBI" id="CHEBI:32682"/>
        <dbReference type="ChEBI" id="CHEBI:57472"/>
        <dbReference type="EC" id="4.3.2.1"/>
    </reaction>
</comment>
<dbReference type="PANTHER" id="PTHR43814">
    <property type="entry name" value="ARGININOSUCCINATE LYASE"/>
    <property type="match status" value="1"/>
</dbReference>
<dbReference type="InterPro" id="IPR008948">
    <property type="entry name" value="L-Aspartase-like"/>
</dbReference>
<dbReference type="Gene3D" id="1.10.40.30">
    <property type="entry name" value="Fumarase/aspartase (C-terminal domain)"/>
    <property type="match status" value="1"/>
</dbReference>
<accession>A0A380TN89</accession>
<dbReference type="NCBIfam" id="TIGR00838">
    <property type="entry name" value="argH"/>
    <property type="match status" value="1"/>
</dbReference>
<organism evidence="13 14">
    <name type="scientific">[Actinobacillus] rossii</name>
    <dbReference type="NCBI Taxonomy" id="123820"/>
    <lineage>
        <taxon>Bacteria</taxon>
        <taxon>Pseudomonadati</taxon>
        <taxon>Pseudomonadota</taxon>
        <taxon>Gammaproteobacteria</taxon>
        <taxon>Pasteurellales</taxon>
        <taxon>Pasteurellaceae</taxon>
    </lineage>
</organism>
<evidence type="ECO:0000256" key="1">
    <source>
        <dbReference type="ARBA" id="ARBA00000985"/>
    </source>
</evidence>
<protein>
    <recommendedName>
        <fullName evidence="5 10">Argininosuccinate lyase</fullName>
        <shortName evidence="10">ASAL</shortName>
        <ecNumber evidence="5 10">4.3.2.1</ecNumber>
    </recommendedName>
    <alternativeName>
        <fullName evidence="10">Arginosuccinase</fullName>
    </alternativeName>
</protein>
<name>A0A380TN89_9PAST</name>
<keyword evidence="7 10" id="KW-0055">Arginine biosynthesis</keyword>
<dbReference type="EC" id="4.3.2.1" evidence="5 10"/>
<dbReference type="GO" id="GO:0004056">
    <property type="term" value="F:argininosuccinate lyase activity"/>
    <property type="evidence" value="ECO:0007669"/>
    <property type="project" value="UniProtKB-UniRule"/>
</dbReference>
<dbReference type="AlphaFoldDB" id="A0A380TN89"/>